<accession>A0A7C9E510</accession>
<dbReference type="SFLD" id="SFLDS00019">
    <property type="entry name" value="Glutathione_Transferase_(cytos"/>
    <property type="match status" value="1"/>
</dbReference>
<dbReference type="FunFam" id="3.40.30.10:FF:000091">
    <property type="entry name" value="Glutathione S-transferase L2, chloroplastic"/>
    <property type="match status" value="1"/>
</dbReference>
<evidence type="ECO:0000259" key="1">
    <source>
        <dbReference type="PROSITE" id="PS50404"/>
    </source>
</evidence>
<dbReference type="InterPro" id="IPR036249">
    <property type="entry name" value="Thioredoxin-like_sf"/>
</dbReference>
<dbReference type="GO" id="GO:0004364">
    <property type="term" value="F:glutathione transferase activity"/>
    <property type="evidence" value="ECO:0007669"/>
    <property type="project" value="UniProtKB-EC"/>
</dbReference>
<dbReference type="Gene3D" id="3.40.30.10">
    <property type="entry name" value="Glutaredoxin"/>
    <property type="match status" value="1"/>
</dbReference>
<dbReference type="PANTHER" id="PTHR44328:SF16">
    <property type="entry name" value="PROTEIN IN2-1 HOMOLOG B"/>
    <property type="match status" value="1"/>
</dbReference>
<feature type="domain" description="GST N-terminal" evidence="1">
    <location>
        <begin position="57"/>
        <end position="138"/>
    </location>
</feature>
<reference evidence="3" key="1">
    <citation type="journal article" date="2013" name="J. Plant Res.">
        <title>Effect of fungi and light on seed germination of three Opuntia species from semiarid lands of central Mexico.</title>
        <authorList>
            <person name="Delgado-Sanchez P."/>
            <person name="Jimenez-Bremont J.F."/>
            <person name="Guerrero-Gonzalez Mde L."/>
            <person name="Flores J."/>
        </authorList>
    </citation>
    <scope>NUCLEOTIDE SEQUENCE</scope>
    <source>
        <tissue evidence="3">Cladode</tissue>
    </source>
</reference>
<dbReference type="Gene3D" id="1.20.1050.10">
    <property type="match status" value="1"/>
</dbReference>
<dbReference type="PROSITE" id="PS50405">
    <property type="entry name" value="GST_CTER"/>
    <property type="match status" value="1"/>
</dbReference>
<dbReference type="InterPro" id="IPR040079">
    <property type="entry name" value="Glutathione_S-Trfase"/>
</dbReference>
<reference evidence="3" key="2">
    <citation type="submission" date="2020-07" db="EMBL/GenBank/DDBJ databases">
        <authorList>
            <person name="Vera ALvarez R."/>
            <person name="Arias-Moreno D.M."/>
            <person name="Jimenez-Jacinto V."/>
            <person name="Jimenez-Bremont J.F."/>
            <person name="Swaminathan K."/>
            <person name="Moose S.P."/>
            <person name="Guerrero-Gonzalez M.L."/>
            <person name="Marino-Ramirez L."/>
            <person name="Landsman D."/>
            <person name="Rodriguez-Kessler M."/>
            <person name="Delgado-Sanchez P."/>
        </authorList>
    </citation>
    <scope>NUCLEOTIDE SEQUENCE</scope>
    <source>
        <tissue evidence="3">Cladode</tissue>
    </source>
</reference>
<dbReference type="Pfam" id="PF13410">
    <property type="entry name" value="GST_C_2"/>
    <property type="match status" value="1"/>
</dbReference>
<dbReference type="AlphaFoldDB" id="A0A7C9E510"/>
<dbReference type="SUPFAM" id="SSF52833">
    <property type="entry name" value="Thioredoxin-like"/>
    <property type="match status" value="1"/>
</dbReference>
<protein>
    <submittedName>
        <fullName evidence="3">Glutathione transferase</fullName>
        <ecNumber evidence="3">2.5.1.18</ecNumber>
    </submittedName>
</protein>
<dbReference type="EMBL" id="GISG01188319">
    <property type="protein sequence ID" value="MBA4655605.1"/>
    <property type="molecule type" value="Transcribed_RNA"/>
</dbReference>
<feature type="domain" description="GST C-terminal" evidence="2">
    <location>
        <begin position="116"/>
        <end position="268"/>
    </location>
</feature>
<dbReference type="EC" id="2.5.1.18" evidence="3"/>
<dbReference type="PANTHER" id="PTHR44328">
    <property type="entry name" value="GLUTATHIONE S-TRANSFERASE L1"/>
    <property type="match status" value="1"/>
</dbReference>
<dbReference type="InterPro" id="IPR044629">
    <property type="entry name" value="GSTL1/2/3"/>
</dbReference>
<name>A0A7C9E510_OPUST</name>
<evidence type="ECO:0000259" key="2">
    <source>
        <dbReference type="PROSITE" id="PS50405"/>
    </source>
</evidence>
<dbReference type="SFLD" id="SFLDG00358">
    <property type="entry name" value="Main_(cytGST)"/>
    <property type="match status" value="1"/>
</dbReference>
<sequence length="271" mass="31295">MITQFLSYRSTSLSRVFAIIPNSVSYFSNTLPMAAISEEVLPPFQGSNSVPPSLFDGTARLYTTYYCPFAQRAWIARNYKGLHNKIELVAIDLDDRPLWYKEKVYPLNQVPALEHDNKVIGQSIDVIKYIDSHFEGPSLFPDDPEKLEFTEELFKFSVKCTEPLFYYLQGKTPESEVRASLDKFEEYFSKYSEEGPFLLGAEFTAADAVYAPMMLRYHPLFLELHNYDITEGRPKLAAWLKALETVEAIKQTKWDPELNLKIFKRRNLGII</sequence>
<dbReference type="InterPro" id="IPR004045">
    <property type="entry name" value="Glutathione_S-Trfase_N"/>
</dbReference>
<dbReference type="InterPro" id="IPR010987">
    <property type="entry name" value="Glutathione-S-Trfase_C-like"/>
</dbReference>
<keyword evidence="3" id="KW-0808">Transferase</keyword>
<dbReference type="PROSITE" id="PS50404">
    <property type="entry name" value="GST_NTER"/>
    <property type="match status" value="1"/>
</dbReference>
<proteinExistence type="predicted"/>
<dbReference type="Pfam" id="PF13417">
    <property type="entry name" value="GST_N_3"/>
    <property type="match status" value="1"/>
</dbReference>
<organism evidence="3">
    <name type="scientific">Opuntia streptacantha</name>
    <name type="common">Prickly pear cactus</name>
    <name type="synonym">Opuntia cardona</name>
    <dbReference type="NCBI Taxonomy" id="393608"/>
    <lineage>
        <taxon>Eukaryota</taxon>
        <taxon>Viridiplantae</taxon>
        <taxon>Streptophyta</taxon>
        <taxon>Embryophyta</taxon>
        <taxon>Tracheophyta</taxon>
        <taxon>Spermatophyta</taxon>
        <taxon>Magnoliopsida</taxon>
        <taxon>eudicotyledons</taxon>
        <taxon>Gunneridae</taxon>
        <taxon>Pentapetalae</taxon>
        <taxon>Caryophyllales</taxon>
        <taxon>Cactineae</taxon>
        <taxon>Cactaceae</taxon>
        <taxon>Opuntioideae</taxon>
        <taxon>Opuntia</taxon>
    </lineage>
</organism>
<evidence type="ECO:0000313" key="3">
    <source>
        <dbReference type="EMBL" id="MBA4655605.1"/>
    </source>
</evidence>
<dbReference type="SUPFAM" id="SSF47616">
    <property type="entry name" value="GST C-terminal domain-like"/>
    <property type="match status" value="1"/>
</dbReference>
<dbReference type="InterPro" id="IPR036282">
    <property type="entry name" value="Glutathione-S-Trfase_C_sf"/>
</dbReference>